<evidence type="ECO:0000313" key="1">
    <source>
        <dbReference type="EMBL" id="KFD67732.1"/>
    </source>
</evidence>
<sequence length="100" mass="11771">MTLLIDNSQLLERESHDFCWSKTKRALQWPLRHARARYDPLVELGRAGSTSLRIDHSSMNNHPVRSALFGRRHFARSQRVLARLLQRKGGVNRRQNWQLV</sequence>
<protein>
    <submittedName>
        <fullName evidence="1">Uncharacterized protein</fullName>
    </submittedName>
</protein>
<dbReference type="AlphaFoldDB" id="A0A085NE36"/>
<dbReference type="EMBL" id="KL367511">
    <property type="protein sequence ID" value="KFD67732.1"/>
    <property type="molecule type" value="Genomic_DNA"/>
</dbReference>
<proteinExistence type="predicted"/>
<name>A0A085NE36_9BILA</name>
<organism evidence="1">
    <name type="scientific">Trichuris suis</name>
    <name type="common">pig whipworm</name>
    <dbReference type="NCBI Taxonomy" id="68888"/>
    <lineage>
        <taxon>Eukaryota</taxon>
        <taxon>Metazoa</taxon>
        <taxon>Ecdysozoa</taxon>
        <taxon>Nematoda</taxon>
        <taxon>Enoplea</taxon>
        <taxon>Dorylaimia</taxon>
        <taxon>Trichinellida</taxon>
        <taxon>Trichuridae</taxon>
        <taxon>Trichuris</taxon>
    </lineage>
</organism>
<accession>A0A085NE36</accession>
<gene>
    <name evidence="1" type="ORF">M514_20027</name>
</gene>
<dbReference type="Proteomes" id="UP000030758">
    <property type="component" value="Unassembled WGS sequence"/>
</dbReference>
<reference evidence="1" key="1">
    <citation type="journal article" date="2014" name="Nat. Genet.">
        <title>Genome and transcriptome of the porcine whipworm Trichuris suis.</title>
        <authorList>
            <person name="Jex A.R."/>
            <person name="Nejsum P."/>
            <person name="Schwarz E.M."/>
            <person name="Hu L."/>
            <person name="Young N.D."/>
            <person name="Hall R.S."/>
            <person name="Korhonen P.K."/>
            <person name="Liao S."/>
            <person name="Thamsborg S."/>
            <person name="Xia J."/>
            <person name="Xu P."/>
            <person name="Wang S."/>
            <person name="Scheerlinck J.P."/>
            <person name="Hofmann A."/>
            <person name="Sternberg P.W."/>
            <person name="Wang J."/>
            <person name="Gasser R.B."/>
        </authorList>
    </citation>
    <scope>NUCLEOTIDE SEQUENCE [LARGE SCALE GENOMIC DNA]</scope>
    <source>
        <strain evidence="1">DCEP-RM93F</strain>
    </source>
</reference>